<dbReference type="PROSITE" id="PS50943">
    <property type="entry name" value="HTH_CROC1"/>
    <property type="match status" value="1"/>
</dbReference>
<dbReference type="NCBIfam" id="TIGR01716">
    <property type="entry name" value="RGG_Cterm"/>
    <property type="match status" value="1"/>
</dbReference>
<protein>
    <submittedName>
        <fullName evidence="3">Positive transcriptional regulator, MutR family</fullName>
    </submittedName>
</protein>
<dbReference type="AlphaFoldDB" id="A0A4N9BCL7"/>
<evidence type="ECO:0000313" key="4">
    <source>
        <dbReference type="Proteomes" id="UP000310997"/>
    </source>
</evidence>
<dbReference type="EMBL" id="CABDLL010000002">
    <property type="protein sequence ID" value="VTE36368.1"/>
    <property type="molecule type" value="Genomic_DNA"/>
</dbReference>
<dbReference type="Proteomes" id="UP000311674">
    <property type="component" value="Unassembled WGS sequence"/>
</dbReference>
<dbReference type="InterPro" id="IPR053163">
    <property type="entry name" value="HTH-type_regulator_Rgg"/>
</dbReference>
<evidence type="ECO:0000313" key="5">
    <source>
        <dbReference type="Proteomes" id="UP000311674"/>
    </source>
</evidence>
<accession>A0A4N9BCL7</accession>
<dbReference type="InterPro" id="IPR001387">
    <property type="entry name" value="Cro/C1-type_HTH"/>
</dbReference>
<evidence type="ECO:0000259" key="1">
    <source>
        <dbReference type="PROSITE" id="PS50943"/>
    </source>
</evidence>
<dbReference type="GO" id="GO:0003677">
    <property type="term" value="F:DNA binding"/>
    <property type="evidence" value="ECO:0007669"/>
    <property type="project" value="InterPro"/>
</dbReference>
<gene>
    <name evidence="2" type="ORF">SAMEA3390019_01815</name>
    <name evidence="3" type="ORF">SAMEA4038883_00430</name>
</gene>
<dbReference type="PANTHER" id="PTHR37038">
    <property type="entry name" value="TRANSCRIPTIONAL REGULATOR-RELATED"/>
    <property type="match status" value="1"/>
</dbReference>
<evidence type="ECO:0000313" key="2">
    <source>
        <dbReference type="EMBL" id="VSC33494.1"/>
    </source>
</evidence>
<organism evidence="3 4">
    <name type="scientific">Streptococcus pneumoniae</name>
    <dbReference type="NCBI Taxonomy" id="1313"/>
    <lineage>
        <taxon>Bacteria</taxon>
        <taxon>Bacillati</taxon>
        <taxon>Bacillota</taxon>
        <taxon>Bacilli</taxon>
        <taxon>Lactobacillales</taxon>
        <taxon>Streptococcaceae</taxon>
        <taxon>Streptococcus</taxon>
    </lineage>
</organism>
<dbReference type="Pfam" id="PF21259">
    <property type="entry name" value="Rgg_C"/>
    <property type="match status" value="1"/>
</dbReference>
<sequence length="290" mass="33814">MLGKWEIMKSKLGITLRKVRKGKQISLCSVADEHLSKSQISRFERGESEISCIRLINILDKLHITLDEFLVLHNEDYTNAELFANLVQYIRKQYSSHNIKNIAALLSDSSHYTLNSFEKTMIKSILHTMDSSIIPSNKELLQLTDYLFKVEKWGYYEITLLGNCVRTINYNSYFLLTKEMLNNYIYSSLNKTNKRIVTQLAINCLILSVDKEEFSNCTCLITEIKALLDNELNFYEQTVFLYATGYFEFKRHLDSGIEKMKQAIQVLDILGEDKLKLHYTSHFDKLVNKE</sequence>
<feature type="domain" description="HTH cro/C1-type" evidence="1">
    <location>
        <begin position="16"/>
        <end position="69"/>
    </location>
</feature>
<dbReference type="InterPro" id="IPR010982">
    <property type="entry name" value="Lambda_DNA-bd_dom_sf"/>
</dbReference>
<reference evidence="4 5" key="1">
    <citation type="submission" date="2019-04" db="EMBL/GenBank/DDBJ databases">
        <authorList>
            <consortium name="Pathogen Informatics"/>
        </authorList>
    </citation>
    <scope>NUCLEOTIDE SEQUENCE [LARGE SCALE GENOMIC DNA]</scope>
    <source>
        <strain evidence="2 5">GPSC148</strain>
        <strain evidence="3 4">GPSC559</strain>
    </source>
</reference>
<name>A0A4N9BCL7_STREE</name>
<dbReference type="InterPro" id="IPR011990">
    <property type="entry name" value="TPR-like_helical_dom_sf"/>
</dbReference>
<dbReference type="SUPFAM" id="SSF47413">
    <property type="entry name" value="lambda repressor-like DNA-binding domains"/>
    <property type="match status" value="1"/>
</dbReference>
<dbReference type="PANTHER" id="PTHR37038:SF12">
    <property type="entry name" value="TRANSCRIPTIONAL REGULATOR"/>
    <property type="match status" value="1"/>
</dbReference>
<dbReference type="CDD" id="cd00093">
    <property type="entry name" value="HTH_XRE"/>
    <property type="match status" value="1"/>
</dbReference>
<dbReference type="EMBL" id="CABBMN010000015">
    <property type="protein sequence ID" value="VSC33494.1"/>
    <property type="molecule type" value="Genomic_DNA"/>
</dbReference>
<proteinExistence type="predicted"/>
<dbReference type="Gene3D" id="1.25.40.10">
    <property type="entry name" value="Tetratricopeptide repeat domain"/>
    <property type="match status" value="1"/>
</dbReference>
<evidence type="ECO:0000313" key="3">
    <source>
        <dbReference type="EMBL" id="VTE36368.1"/>
    </source>
</evidence>
<dbReference type="InterPro" id="IPR010057">
    <property type="entry name" value="Transcription_activator_Rgg_C"/>
</dbReference>
<dbReference type="Proteomes" id="UP000310997">
    <property type="component" value="Unassembled WGS sequence"/>
</dbReference>